<gene>
    <name evidence="3" type="ORF">CUROG_07310</name>
</gene>
<evidence type="ECO:0000313" key="4">
    <source>
        <dbReference type="Proteomes" id="UP000326711"/>
    </source>
</evidence>
<dbReference type="AlphaFoldDB" id="A0A5J6ZB04"/>
<keyword evidence="2" id="KW-0472">Membrane</keyword>
<dbReference type="RefSeq" id="WP_236640513.1">
    <property type="nucleotide sequence ID" value="NZ_CP045032.1"/>
</dbReference>
<keyword evidence="2" id="KW-1133">Transmembrane helix</keyword>
<feature type="region of interest" description="Disordered" evidence="1">
    <location>
        <begin position="103"/>
        <end position="157"/>
    </location>
</feature>
<dbReference type="EMBL" id="CP045032">
    <property type="protein sequence ID" value="QFQ02815.1"/>
    <property type="molecule type" value="Genomic_DNA"/>
</dbReference>
<reference evidence="4" key="1">
    <citation type="submission" date="2019-10" db="EMBL/GenBank/DDBJ databases">
        <title>Complete genome sequence of Corynebacterium urogenitalis DSM 108747, isolated from the genital tract of a cow.</title>
        <authorList>
            <person name="Ruckert C."/>
            <person name="Ballas P."/>
            <person name="Wagener K."/>
            <person name="Drillich M."/>
            <person name="Kaempfer P."/>
            <person name="Busse H.-J."/>
            <person name="Ehling-Schulz M."/>
        </authorList>
    </citation>
    <scope>NUCLEOTIDE SEQUENCE [LARGE SCALE GENOMIC DNA]</scope>
    <source>
        <strain evidence="4">LMM 1652</strain>
    </source>
</reference>
<protein>
    <submittedName>
        <fullName evidence="3">Uncharacterized protein</fullName>
    </submittedName>
</protein>
<organism evidence="3 4">
    <name type="scientific">Corynebacterium urogenitale</name>
    <dbReference type="NCBI Taxonomy" id="2487892"/>
    <lineage>
        <taxon>Bacteria</taxon>
        <taxon>Bacillati</taxon>
        <taxon>Actinomycetota</taxon>
        <taxon>Actinomycetes</taxon>
        <taxon>Mycobacteriales</taxon>
        <taxon>Corynebacteriaceae</taxon>
        <taxon>Corynebacterium</taxon>
    </lineage>
</organism>
<evidence type="ECO:0000256" key="1">
    <source>
        <dbReference type="SAM" id="MobiDB-lite"/>
    </source>
</evidence>
<accession>A0A5J6ZB04</accession>
<feature type="compositionally biased region" description="Polar residues" evidence="1">
    <location>
        <begin position="135"/>
        <end position="144"/>
    </location>
</feature>
<feature type="transmembrane region" description="Helical" evidence="2">
    <location>
        <begin position="27"/>
        <end position="47"/>
    </location>
</feature>
<proteinExistence type="predicted"/>
<dbReference type="Proteomes" id="UP000326711">
    <property type="component" value="Chromosome"/>
</dbReference>
<name>A0A5J6ZB04_9CORY</name>
<dbReference type="KEGG" id="cuo:CUROG_07310"/>
<keyword evidence="4" id="KW-1185">Reference proteome</keyword>
<sequence>MMNLLIFAQDQTNKGPMGPEFGKAAPVGLFVILALLVVVLLLGFLMNKRIRRLERRRAFAEKHGIDLFDTERLERAMWEAGYDETRKGGIMFARTEVPMTDDRFQPVSGIATGADAIDAEKRAAGPTPTGKDRSSGTNRSTSANPGAEGRAARDEEK</sequence>
<evidence type="ECO:0000313" key="3">
    <source>
        <dbReference type="EMBL" id="QFQ02815.1"/>
    </source>
</evidence>
<evidence type="ECO:0000256" key="2">
    <source>
        <dbReference type="SAM" id="Phobius"/>
    </source>
</evidence>
<keyword evidence="2" id="KW-0812">Transmembrane</keyword>